<evidence type="ECO:0000313" key="1">
    <source>
        <dbReference type="EMBL" id="ETO21722.1"/>
    </source>
</evidence>
<keyword evidence="2" id="KW-1185">Reference proteome</keyword>
<accession>X6N8U2</accession>
<gene>
    <name evidence="1" type="ORF">RFI_15481</name>
</gene>
<proteinExistence type="predicted"/>
<dbReference type="AlphaFoldDB" id="X6N8U2"/>
<protein>
    <submittedName>
        <fullName evidence="1">Uncharacterized protein</fullName>
    </submittedName>
</protein>
<sequence length="103" mass="12446">MNVLQAEACTDRKKVLVFQSFHSIQNFLNILFFWKRVHENLLILKNIINCNIWELFNNDNEEENKINNVKTHKKVNFDLTQAKKTENELTFAYFRFISKYCKN</sequence>
<name>X6N8U2_RETFI</name>
<organism evidence="1 2">
    <name type="scientific">Reticulomyxa filosa</name>
    <dbReference type="NCBI Taxonomy" id="46433"/>
    <lineage>
        <taxon>Eukaryota</taxon>
        <taxon>Sar</taxon>
        <taxon>Rhizaria</taxon>
        <taxon>Retaria</taxon>
        <taxon>Foraminifera</taxon>
        <taxon>Monothalamids</taxon>
        <taxon>Reticulomyxidae</taxon>
        <taxon>Reticulomyxa</taxon>
    </lineage>
</organism>
<dbReference type="EMBL" id="ASPP01011365">
    <property type="protein sequence ID" value="ETO21722.1"/>
    <property type="molecule type" value="Genomic_DNA"/>
</dbReference>
<reference evidence="1 2" key="1">
    <citation type="journal article" date="2013" name="Curr. Biol.">
        <title>The Genome of the Foraminiferan Reticulomyxa filosa.</title>
        <authorList>
            <person name="Glockner G."/>
            <person name="Hulsmann N."/>
            <person name="Schleicher M."/>
            <person name="Noegel A.A."/>
            <person name="Eichinger L."/>
            <person name="Gallinger C."/>
            <person name="Pawlowski J."/>
            <person name="Sierra R."/>
            <person name="Euteneuer U."/>
            <person name="Pillet L."/>
            <person name="Moustafa A."/>
            <person name="Platzer M."/>
            <person name="Groth M."/>
            <person name="Szafranski K."/>
            <person name="Schliwa M."/>
        </authorList>
    </citation>
    <scope>NUCLEOTIDE SEQUENCE [LARGE SCALE GENOMIC DNA]</scope>
</reference>
<evidence type="ECO:0000313" key="2">
    <source>
        <dbReference type="Proteomes" id="UP000023152"/>
    </source>
</evidence>
<comment type="caution">
    <text evidence="1">The sequence shown here is derived from an EMBL/GenBank/DDBJ whole genome shotgun (WGS) entry which is preliminary data.</text>
</comment>
<dbReference type="Proteomes" id="UP000023152">
    <property type="component" value="Unassembled WGS sequence"/>
</dbReference>